<dbReference type="FunFam" id="1.20.1250.20:FF:000065">
    <property type="entry name" value="Putative MFS pantothenate transporter"/>
    <property type="match status" value="1"/>
</dbReference>
<feature type="transmembrane region" description="Helical" evidence="8">
    <location>
        <begin position="209"/>
        <end position="232"/>
    </location>
</feature>
<reference evidence="9" key="2">
    <citation type="submission" date="2021-02" db="EMBL/GenBank/DDBJ databases">
        <title>Aspergillus puulaauensis MK2 genome sequence.</title>
        <authorList>
            <person name="Futagami T."/>
            <person name="Mori K."/>
            <person name="Kadooka C."/>
            <person name="Tanaka T."/>
        </authorList>
    </citation>
    <scope>NUCLEOTIDE SEQUENCE</scope>
    <source>
        <strain evidence="9">MK2</strain>
    </source>
</reference>
<dbReference type="Proteomes" id="UP000654913">
    <property type="component" value="Chromosome 8"/>
</dbReference>
<feature type="transmembrane region" description="Helical" evidence="8">
    <location>
        <begin position="396"/>
        <end position="418"/>
    </location>
</feature>
<feature type="region of interest" description="Disordered" evidence="7">
    <location>
        <begin position="458"/>
        <end position="489"/>
    </location>
</feature>
<evidence type="ECO:0000256" key="1">
    <source>
        <dbReference type="ARBA" id="ARBA00004141"/>
    </source>
</evidence>
<name>A0A7R7XY95_9EURO</name>
<keyword evidence="3 8" id="KW-0812">Transmembrane</keyword>
<dbReference type="InterPro" id="IPR011701">
    <property type="entry name" value="MFS"/>
</dbReference>
<keyword evidence="4 8" id="KW-1133">Transmembrane helix</keyword>
<feature type="transmembrane region" description="Helical" evidence="8">
    <location>
        <begin position="88"/>
        <end position="109"/>
    </location>
</feature>
<gene>
    <name evidence="9" type="primary">SEO1_4</name>
    <name evidence="9" type="ORF">APUU_80005A</name>
</gene>
<dbReference type="GO" id="GO:0016020">
    <property type="term" value="C:membrane"/>
    <property type="evidence" value="ECO:0007669"/>
    <property type="project" value="UniProtKB-SubCell"/>
</dbReference>
<protein>
    <submittedName>
        <fullName evidence="9">MFS transporter (Seo1)</fullName>
    </submittedName>
</protein>
<keyword evidence="2" id="KW-0813">Transport</keyword>
<evidence type="ECO:0000256" key="5">
    <source>
        <dbReference type="ARBA" id="ARBA00023136"/>
    </source>
</evidence>
<dbReference type="Pfam" id="PF07690">
    <property type="entry name" value="MFS_1"/>
    <property type="match status" value="1"/>
</dbReference>
<comment type="similarity">
    <text evidence="6">Belongs to the major facilitator superfamily. Allantoate permease family.</text>
</comment>
<evidence type="ECO:0000256" key="8">
    <source>
        <dbReference type="SAM" id="Phobius"/>
    </source>
</evidence>
<keyword evidence="5 8" id="KW-0472">Membrane</keyword>
<organism evidence="9 10">
    <name type="scientific">Aspergillus puulaauensis</name>
    <dbReference type="NCBI Taxonomy" id="1220207"/>
    <lineage>
        <taxon>Eukaryota</taxon>
        <taxon>Fungi</taxon>
        <taxon>Dikarya</taxon>
        <taxon>Ascomycota</taxon>
        <taxon>Pezizomycotina</taxon>
        <taxon>Eurotiomycetes</taxon>
        <taxon>Eurotiomycetidae</taxon>
        <taxon>Eurotiales</taxon>
        <taxon>Aspergillaceae</taxon>
        <taxon>Aspergillus</taxon>
    </lineage>
</organism>
<dbReference type="RefSeq" id="XP_041561888.1">
    <property type="nucleotide sequence ID" value="XM_041696238.1"/>
</dbReference>
<feature type="transmembrane region" description="Helical" evidence="8">
    <location>
        <begin position="146"/>
        <end position="167"/>
    </location>
</feature>
<proteinExistence type="inferred from homology"/>
<dbReference type="GeneID" id="64979699"/>
<dbReference type="AlphaFoldDB" id="A0A7R7XY95"/>
<feature type="transmembrane region" description="Helical" evidence="8">
    <location>
        <begin position="116"/>
        <end position="134"/>
    </location>
</feature>
<keyword evidence="10" id="KW-1185">Reference proteome</keyword>
<evidence type="ECO:0000256" key="2">
    <source>
        <dbReference type="ARBA" id="ARBA00022448"/>
    </source>
</evidence>
<feature type="transmembrane region" description="Helical" evidence="8">
    <location>
        <begin position="336"/>
        <end position="356"/>
    </location>
</feature>
<dbReference type="Gene3D" id="1.20.1250.20">
    <property type="entry name" value="MFS general substrate transporter like domains"/>
    <property type="match status" value="1"/>
</dbReference>
<dbReference type="OrthoDB" id="3639251at2759"/>
<reference evidence="9" key="1">
    <citation type="submission" date="2021-01" db="EMBL/GenBank/DDBJ databases">
        <authorList>
            <consortium name="Aspergillus puulaauensis MK2 genome sequencing consortium"/>
            <person name="Kazuki M."/>
            <person name="Futagami T."/>
        </authorList>
    </citation>
    <scope>NUCLEOTIDE SEQUENCE</scope>
    <source>
        <strain evidence="9">MK2</strain>
    </source>
</reference>
<evidence type="ECO:0000256" key="6">
    <source>
        <dbReference type="ARBA" id="ARBA00037968"/>
    </source>
</evidence>
<feature type="transmembrane region" description="Helical" evidence="8">
    <location>
        <begin position="430"/>
        <end position="451"/>
    </location>
</feature>
<dbReference type="GO" id="GO:0022857">
    <property type="term" value="F:transmembrane transporter activity"/>
    <property type="evidence" value="ECO:0007669"/>
    <property type="project" value="InterPro"/>
</dbReference>
<feature type="transmembrane region" description="Helical" evidence="8">
    <location>
        <begin position="362"/>
        <end position="384"/>
    </location>
</feature>
<evidence type="ECO:0000256" key="7">
    <source>
        <dbReference type="SAM" id="MobiDB-lite"/>
    </source>
</evidence>
<dbReference type="EMBL" id="AP024450">
    <property type="protein sequence ID" value="BCS29702.1"/>
    <property type="molecule type" value="Genomic_DNA"/>
</dbReference>
<dbReference type="PANTHER" id="PTHR43791:SF15">
    <property type="entry name" value="TRANSPORTER SEO1-RELATED"/>
    <property type="match status" value="1"/>
</dbReference>
<comment type="subcellular location">
    <subcellularLocation>
        <location evidence="1">Membrane</location>
        <topology evidence="1">Multi-pass membrane protein</topology>
    </subcellularLocation>
</comment>
<evidence type="ECO:0000256" key="3">
    <source>
        <dbReference type="ARBA" id="ARBA00022692"/>
    </source>
</evidence>
<evidence type="ECO:0000313" key="9">
    <source>
        <dbReference type="EMBL" id="BCS29702.1"/>
    </source>
</evidence>
<evidence type="ECO:0000256" key="4">
    <source>
        <dbReference type="ARBA" id="ARBA00022989"/>
    </source>
</evidence>
<dbReference type="PANTHER" id="PTHR43791">
    <property type="entry name" value="PERMEASE-RELATED"/>
    <property type="match status" value="1"/>
</dbReference>
<accession>A0A7R7XY95</accession>
<sequence>MGLGGTLSRIKRIGATGQHDRRKGTPWYHWFSKHDTPAERKLLLKLDLLIIPYAFVAYWVKFVDQANVNNAYVSGMREDLNFRGNELVSIQAMYTAGVAIGGIPLIFLLPRFPVNWTIPALEFGWGVFTLLQYRTASYAEIRAYRFFVGVFEAGFFPGVNYVLGSWYRGDELGRRGGMFYTGQMLGNLTAGLLQSAASAHLDGVNGLAGWRWAFILDAIITFPVAIIGFAIWPGTPAKPNRWVLSEQDIIFARKRLEAARNDVDEEATIKSRTALQFLREYLWDWKFWYGGYLLWLKSLNRYSVPRVNELGTTSPAIGILLVLIANFTSDLALGPLMTLTLALTWNLVCMVILAIWHVPEAALWFAFNTLYVQVSSAALFYGWLNEILRRDLLGRSATLMISYMIAQSSTAGTSVAVFPTSEGPRFLKGWTFAGALSVVFIVYTWAVVLPLSIRDEKKYAQDDRDGSVESVERVSEGFEPTAKDKGTEA</sequence>
<dbReference type="InterPro" id="IPR036259">
    <property type="entry name" value="MFS_trans_sf"/>
</dbReference>
<dbReference type="SUPFAM" id="SSF103473">
    <property type="entry name" value="MFS general substrate transporter"/>
    <property type="match status" value="1"/>
</dbReference>
<dbReference type="KEGG" id="apuu:APUU_80005A"/>
<evidence type="ECO:0000313" key="10">
    <source>
        <dbReference type="Proteomes" id="UP000654913"/>
    </source>
</evidence>